<dbReference type="GO" id="GO:0005524">
    <property type="term" value="F:ATP binding"/>
    <property type="evidence" value="ECO:0007669"/>
    <property type="project" value="TreeGrafter"/>
</dbReference>
<evidence type="ECO:0000259" key="7">
    <source>
        <dbReference type="Pfam" id="PF00365"/>
    </source>
</evidence>
<sequence>LIAEPPNFFFGVARNFAVIHVGAPTAGMNCVTHAFVRIANHSKYNVLGVEQSWEGLAEGRFKTCNSLGTDTALNEICRQVDNIQLSAKGTRKRAVIIETMGERCGFLPVMTALATGAEKALVFQQECSDRDLKKMAQHAAVKAKRGLNQYTVVRSDGADDKISCDEIKSYFEEYEDQQLPARVNILCHAQMGGAPSAFDRQMGLRMAIYAFQGLKQPKRMGDHDCCVLGLVGRNLKFTSVLELAKETCFVHRLPLSQWWMCLLPLASELSVTQQAPHLRIVHQTLRSTNKLAITEHLAMEQSVRLAYGIGLAILSLAFFTLYLPVLVRKAQILIANRRRILQGKKIEGSRSRQREEVTVLDHGCRTSPRVGGVAKVMSQMRGKTNLALANGYVIIEKTTTFVLPNGHKFEDSARNVQCCTVVEDTKN</sequence>
<evidence type="ECO:0000256" key="4">
    <source>
        <dbReference type="ARBA" id="ARBA00022842"/>
    </source>
</evidence>
<protein>
    <submittedName>
        <fullName evidence="8">Phosphofructokinase</fullName>
    </submittedName>
</protein>
<dbReference type="Gene3D" id="3.40.50.460">
    <property type="entry name" value="Phosphofructokinase domain"/>
    <property type="match status" value="1"/>
</dbReference>
<dbReference type="GO" id="GO:0070095">
    <property type="term" value="F:fructose-6-phosphate binding"/>
    <property type="evidence" value="ECO:0007669"/>
    <property type="project" value="TreeGrafter"/>
</dbReference>
<keyword evidence="2" id="KW-0479">Metal-binding</keyword>
<name>A0A2G9U7A9_TELCI</name>
<evidence type="ECO:0000256" key="5">
    <source>
        <dbReference type="ARBA" id="ARBA00048070"/>
    </source>
</evidence>
<feature type="domain" description="Phosphofructokinase" evidence="7">
    <location>
        <begin position="63"/>
        <end position="212"/>
    </location>
</feature>
<comment type="catalytic activity">
    <reaction evidence="5">
        <text>beta-D-fructose 6-phosphate + ATP = beta-D-fructose 1,6-bisphosphate + ADP + H(+)</text>
        <dbReference type="Rhea" id="RHEA:16109"/>
        <dbReference type="ChEBI" id="CHEBI:15378"/>
        <dbReference type="ChEBI" id="CHEBI:30616"/>
        <dbReference type="ChEBI" id="CHEBI:32966"/>
        <dbReference type="ChEBI" id="CHEBI:57634"/>
        <dbReference type="ChEBI" id="CHEBI:456216"/>
        <dbReference type="EC" id="2.7.1.11"/>
    </reaction>
</comment>
<dbReference type="GO" id="GO:0005945">
    <property type="term" value="C:6-phosphofructokinase complex"/>
    <property type="evidence" value="ECO:0007669"/>
    <property type="project" value="TreeGrafter"/>
</dbReference>
<dbReference type="EMBL" id="KZ348468">
    <property type="protein sequence ID" value="PIO66141.1"/>
    <property type="molecule type" value="Genomic_DNA"/>
</dbReference>
<dbReference type="PANTHER" id="PTHR13697">
    <property type="entry name" value="PHOSPHOFRUCTOKINASE"/>
    <property type="match status" value="1"/>
</dbReference>
<dbReference type="UniPathway" id="UPA00109">
    <property type="reaction ID" value="UER00182"/>
</dbReference>
<proteinExistence type="predicted"/>
<dbReference type="InterPro" id="IPR035966">
    <property type="entry name" value="PKF_sf"/>
</dbReference>
<evidence type="ECO:0000256" key="1">
    <source>
        <dbReference type="ARBA" id="ARBA00022679"/>
    </source>
</evidence>
<dbReference type="GO" id="GO:0030388">
    <property type="term" value="P:fructose 1,6-bisphosphate metabolic process"/>
    <property type="evidence" value="ECO:0007669"/>
    <property type="project" value="TreeGrafter"/>
</dbReference>
<dbReference type="Pfam" id="PF00365">
    <property type="entry name" value="PFK"/>
    <property type="match status" value="1"/>
</dbReference>
<evidence type="ECO:0000256" key="3">
    <source>
        <dbReference type="ARBA" id="ARBA00022777"/>
    </source>
</evidence>
<keyword evidence="6" id="KW-0812">Transmembrane</keyword>
<dbReference type="GO" id="GO:0048029">
    <property type="term" value="F:monosaccharide binding"/>
    <property type="evidence" value="ECO:0007669"/>
    <property type="project" value="TreeGrafter"/>
</dbReference>
<dbReference type="InterPro" id="IPR000023">
    <property type="entry name" value="Phosphofructokinase_dom"/>
</dbReference>
<evidence type="ECO:0000256" key="6">
    <source>
        <dbReference type="SAM" id="Phobius"/>
    </source>
</evidence>
<dbReference type="OrthoDB" id="5869093at2759"/>
<keyword evidence="1" id="KW-0808">Transferase</keyword>
<feature type="transmembrane region" description="Helical" evidence="6">
    <location>
        <begin position="305"/>
        <end position="327"/>
    </location>
</feature>
<gene>
    <name evidence="8" type="ORF">TELCIR_12157</name>
</gene>
<keyword evidence="6" id="KW-0472">Membrane</keyword>
<dbReference type="Proteomes" id="UP000230423">
    <property type="component" value="Unassembled WGS sequence"/>
</dbReference>
<dbReference type="AlphaFoldDB" id="A0A2G9U7A9"/>
<dbReference type="SUPFAM" id="SSF53784">
    <property type="entry name" value="Phosphofructokinase"/>
    <property type="match status" value="1"/>
</dbReference>
<evidence type="ECO:0000313" key="9">
    <source>
        <dbReference type="Proteomes" id="UP000230423"/>
    </source>
</evidence>
<reference evidence="8 9" key="1">
    <citation type="submission" date="2015-09" db="EMBL/GenBank/DDBJ databases">
        <title>Draft genome of the parasitic nematode Teladorsagia circumcincta isolate WARC Sus (inbred).</title>
        <authorList>
            <person name="Mitreva M."/>
        </authorList>
    </citation>
    <scope>NUCLEOTIDE SEQUENCE [LARGE SCALE GENOMIC DNA]</scope>
    <source>
        <strain evidence="8 9">S</strain>
    </source>
</reference>
<dbReference type="GO" id="GO:0046872">
    <property type="term" value="F:metal ion binding"/>
    <property type="evidence" value="ECO:0007669"/>
    <property type="project" value="UniProtKB-KW"/>
</dbReference>
<feature type="non-terminal residue" evidence="8">
    <location>
        <position position="1"/>
    </location>
</feature>
<dbReference type="Gene3D" id="3.40.50.450">
    <property type="match status" value="1"/>
</dbReference>
<dbReference type="GO" id="GO:0061621">
    <property type="term" value="P:canonical glycolysis"/>
    <property type="evidence" value="ECO:0007669"/>
    <property type="project" value="TreeGrafter"/>
</dbReference>
<evidence type="ECO:0000313" key="8">
    <source>
        <dbReference type="EMBL" id="PIO66141.1"/>
    </source>
</evidence>
<dbReference type="PANTHER" id="PTHR13697:SF8">
    <property type="entry name" value="ATP-DEPENDENT 6-PHOSPHOFRUCTOKINASE 2"/>
    <property type="match status" value="1"/>
</dbReference>
<keyword evidence="9" id="KW-1185">Reference proteome</keyword>
<dbReference type="GO" id="GO:0003872">
    <property type="term" value="F:6-phosphofructokinase activity"/>
    <property type="evidence" value="ECO:0007669"/>
    <property type="project" value="UniProtKB-EC"/>
</dbReference>
<keyword evidence="6" id="KW-1133">Transmembrane helix</keyword>
<accession>A0A2G9U7A9</accession>
<keyword evidence="3 8" id="KW-0418">Kinase</keyword>
<keyword evidence="4" id="KW-0460">Magnesium</keyword>
<evidence type="ECO:0000256" key="2">
    <source>
        <dbReference type="ARBA" id="ARBA00022723"/>
    </source>
</evidence>
<organism evidence="8 9">
    <name type="scientific">Teladorsagia circumcincta</name>
    <name type="common">Brown stomach worm</name>
    <name type="synonym">Ostertagia circumcincta</name>
    <dbReference type="NCBI Taxonomy" id="45464"/>
    <lineage>
        <taxon>Eukaryota</taxon>
        <taxon>Metazoa</taxon>
        <taxon>Ecdysozoa</taxon>
        <taxon>Nematoda</taxon>
        <taxon>Chromadorea</taxon>
        <taxon>Rhabditida</taxon>
        <taxon>Rhabditina</taxon>
        <taxon>Rhabditomorpha</taxon>
        <taxon>Strongyloidea</taxon>
        <taxon>Trichostrongylidae</taxon>
        <taxon>Teladorsagia</taxon>
    </lineage>
</organism>
<dbReference type="GO" id="GO:0042802">
    <property type="term" value="F:identical protein binding"/>
    <property type="evidence" value="ECO:0007669"/>
    <property type="project" value="TreeGrafter"/>
</dbReference>
<dbReference type="GO" id="GO:0006002">
    <property type="term" value="P:fructose 6-phosphate metabolic process"/>
    <property type="evidence" value="ECO:0007669"/>
    <property type="project" value="TreeGrafter"/>
</dbReference>
<dbReference type="GO" id="GO:0016208">
    <property type="term" value="F:AMP binding"/>
    <property type="evidence" value="ECO:0007669"/>
    <property type="project" value="TreeGrafter"/>
</dbReference>